<comment type="catalytic activity">
    <reaction evidence="11 12">
        <text>a ubiquinone + NADH + 5 H(+)(in) = a ubiquinol + NAD(+) + 4 H(+)(out)</text>
        <dbReference type="Rhea" id="RHEA:29091"/>
        <dbReference type="Rhea" id="RHEA-COMP:9565"/>
        <dbReference type="Rhea" id="RHEA-COMP:9566"/>
        <dbReference type="ChEBI" id="CHEBI:15378"/>
        <dbReference type="ChEBI" id="CHEBI:16389"/>
        <dbReference type="ChEBI" id="CHEBI:17976"/>
        <dbReference type="ChEBI" id="CHEBI:57540"/>
        <dbReference type="ChEBI" id="CHEBI:57945"/>
        <dbReference type="EC" id="7.1.1.2"/>
    </reaction>
</comment>
<sequence>MFCLKEYQLVFIFSVISFSLAIAILGISYTLSSFENDIEKLSSYECGFDPYEDARNAFDVRFYLVAILFLIFDTETVLLFPWSYSLSHFHPLGFWSLIDFLLELIIGLIYAWKIGSLDWE</sequence>
<comment type="function">
    <text evidence="12">Core subunit of the mitochondrial membrane respiratory chain NADH dehydrogenase (Complex I) which catalyzes electron transfer from NADH through the respiratory chain, using ubiquinone as an electron acceptor. Essential for the catalytic activity of complex I.</text>
</comment>
<evidence type="ECO:0000256" key="9">
    <source>
        <dbReference type="ARBA" id="ARBA00023075"/>
    </source>
</evidence>
<dbReference type="GeneID" id="87707638"/>
<accession>A0A4Y5T7P6</accession>
<evidence type="ECO:0000256" key="3">
    <source>
        <dbReference type="ARBA" id="ARBA00021007"/>
    </source>
</evidence>
<gene>
    <name evidence="13" type="primary">nad3</name>
</gene>
<name>A0A4Y5T7P6_9PHAE</name>
<keyword evidence="4 12" id="KW-0813">Transport</keyword>
<keyword evidence="10 12" id="KW-0472">Membrane</keyword>
<dbReference type="GO" id="GO:0030964">
    <property type="term" value="C:NADH dehydrogenase complex"/>
    <property type="evidence" value="ECO:0007669"/>
    <property type="project" value="TreeGrafter"/>
</dbReference>
<evidence type="ECO:0000256" key="10">
    <source>
        <dbReference type="ARBA" id="ARBA00023136"/>
    </source>
</evidence>
<feature type="transmembrane region" description="Helical" evidence="12">
    <location>
        <begin position="7"/>
        <end position="31"/>
    </location>
</feature>
<evidence type="ECO:0000256" key="6">
    <source>
        <dbReference type="ARBA" id="ARBA00022967"/>
    </source>
</evidence>
<feature type="transmembrane region" description="Helical" evidence="12">
    <location>
        <begin position="92"/>
        <end position="112"/>
    </location>
</feature>
<dbReference type="GO" id="GO:0016651">
    <property type="term" value="F:oxidoreductase activity, acting on NAD(P)H"/>
    <property type="evidence" value="ECO:0007669"/>
    <property type="project" value="InterPro"/>
</dbReference>
<evidence type="ECO:0000256" key="11">
    <source>
        <dbReference type="ARBA" id="ARBA00049551"/>
    </source>
</evidence>
<reference evidence="13" key="1">
    <citation type="submission" date="2018-02" db="EMBL/GenBank/DDBJ databases">
        <title>Mitochondrial genome of the brown alga Ishige okamurae.</title>
        <authorList>
            <person name="Liu F."/>
        </authorList>
    </citation>
    <scope>NUCLEOTIDE SEQUENCE</scope>
</reference>
<geneLocation type="mitochondrion" evidence="13"/>
<dbReference type="FunFam" id="1.20.58.1610:FF:000004">
    <property type="entry name" value="NADH-quinone oxidoreductase subunit A"/>
    <property type="match status" value="1"/>
</dbReference>
<dbReference type="Gene3D" id="1.20.58.1610">
    <property type="entry name" value="NADH:ubiquinone/plastoquinone oxidoreductase, chain 3"/>
    <property type="match status" value="1"/>
</dbReference>
<keyword evidence="7 12" id="KW-1133">Transmembrane helix</keyword>
<organism evidence="13">
    <name type="scientific">Ishige okamurae</name>
    <dbReference type="NCBI Taxonomy" id="233772"/>
    <lineage>
        <taxon>Eukaryota</taxon>
        <taxon>Sar</taxon>
        <taxon>Stramenopiles</taxon>
        <taxon>Ochrophyta</taxon>
        <taxon>PX clade</taxon>
        <taxon>Phaeophyceae</taxon>
        <taxon>Ectocarpales</taxon>
        <taxon>Ishigeaceae</taxon>
        <taxon>Ishige</taxon>
    </lineage>
</organism>
<dbReference type="InterPro" id="IPR000440">
    <property type="entry name" value="NADH_UbQ/plastoQ_OxRdtase_su3"/>
</dbReference>
<dbReference type="EC" id="7.1.1.2" evidence="12"/>
<keyword evidence="12 13" id="KW-0496">Mitochondrion</keyword>
<evidence type="ECO:0000256" key="12">
    <source>
        <dbReference type="RuleBase" id="RU003640"/>
    </source>
</evidence>
<keyword evidence="12" id="KW-0679">Respiratory chain</keyword>
<evidence type="ECO:0000256" key="7">
    <source>
        <dbReference type="ARBA" id="ARBA00022989"/>
    </source>
</evidence>
<dbReference type="Pfam" id="PF00507">
    <property type="entry name" value="Oxidored_q4"/>
    <property type="match status" value="1"/>
</dbReference>
<evidence type="ECO:0000256" key="4">
    <source>
        <dbReference type="ARBA" id="ARBA00022448"/>
    </source>
</evidence>
<dbReference type="InterPro" id="IPR038430">
    <property type="entry name" value="NDAH_ubi_oxred_su3_sf"/>
</dbReference>
<feature type="transmembrane region" description="Helical" evidence="12">
    <location>
        <begin position="60"/>
        <end position="80"/>
    </location>
</feature>
<dbReference type="PANTHER" id="PTHR11058:SF9">
    <property type="entry name" value="NADH-UBIQUINONE OXIDOREDUCTASE CHAIN 3"/>
    <property type="match status" value="1"/>
</dbReference>
<dbReference type="RefSeq" id="YP_011008314.1">
    <property type="nucleotide sequence ID" value="NC_085335.1"/>
</dbReference>
<evidence type="ECO:0000256" key="8">
    <source>
        <dbReference type="ARBA" id="ARBA00023027"/>
    </source>
</evidence>
<comment type="similarity">
    <text evidence="2 12">Belongs to the complex I subunit 3 family.</text>
</comment>
<comment type="subcellular location">
    <subcellularLocation>
        <location evidence="1">Membrane</location>
        <topology evidence="1">Multi-pass membrane protein</topology>
    </subcellularLocation>
    <subcellularLocation>
        <location evidence="12">Mitochondrion membrane</location>
        <topology evidence="12">Multi-pass membrane protein</topology>
    </subcellularLocation>
</comment>
<dbReference type="GO" id="GO:0031966">
    <property type="term" value="C:mitochondrial membrane"/>
    <property type="evidence" value="ECO:0007669"/>
    <property type="project" value="UniProtKB-SubCell"/>
</dbReference>
<dbReference type="EMBL" id="MG940857">
    <property type="protein sequence ID" value="QDB64178.1"/>
    <property type="molecule type" value="Genomic_DNA"/>
</dbReference>
<dbReference type="PANTHER" id="PTHR11058">
    <property type="entry name" value="NADH-UBIQUINONE OXIDOREDUCTASE CHAIN 3"/>
    <property type="match status" value="1"/>
</dbReference>
<evidence type="ECO:0000313" key="13">
    <source>
        <dbReference type="EMBL" id="QDB64178.1"/>
    </source>
</evidence>
<keyword evidence="12" id="KW-0249">Electron transport</keyword>
<proteinExistence type="inferred from homology"/>
<keyword evidence="9 12" id="KW-0830">Ubiquinone</keyword>
<dbReference type="AlphaFoldDB" id="A0A4Y5T7P6"/>
<keyword evidence="6 12" id="KW-1278">Translocase</keyword>
<evidence type="ECO:0000256" key="5">
    <source>
        <dbReference type="ARBA" id="ARBA00022692"/>
    </source>
</evidence>
<keyword evidence="5 12" id="KW-0812">Transmembrane</keyword>
<dbReference type="HAMAP" id="MF_01394">
    <property type="entry name" value="NDH1_NuoA"/>
    <property type="match status" value="1"/>
</dbReference>
<evidence type="ECO:0000256" key="1">
    <source>
        <dbReference type="ARBA" id="ARBA00004141"/>
    </source>
</evidence>
<dbReference type="InterPro" id="IPR023043">
    <property type="entry name" value="NAD(P)H_OxRDtase_bac/plastid"/>
</dbReference>
<evidence type="ECO:0000256" key="2">
    <source>
        <dbReference type="ARBA" id="ARBA00008472"/>
    </source>
</evidence>
<protein>
    <recommendedName>
        <fullName evidence="3 12">NADH-ubiquinone oxidoreductase chain 3</fullName>
        <ecNumber evidence="12">7.1.1.2</ecNumber>
    </recommendedName>
</protein>
<keyword evidence="8 12" id="KW-0520">NAD</keyword>
<dbReference type="GO" id="GO:0008137">
    <property type="term" value="F:NADH dehydrogenase (ubiquinone) activity"/>
    <property type="evidence" value="ECO:0007669"/>
    <property type="project" value="UniProtKB-UniRule"/>
</dbReference>